<dbReference type="InterPro" id="IPR037004">
    <property type="entry name" value="Exonuc_VII_ssu_sf"/>
</dbReference>
<dbReference type="GO" id="GO:0009318">
    <property type="term" value="C:exodeoxyribonuclease VII complex"/>
    <property type="evidence" value="ECO:0007669"/>
    <property type="project" value="UniProtKB-UniRule"/>
</dbReference>
<dbReference type="Pfam" id="PF02609">
    <property type="entry name" value="Exonuc_VII_S"/>
    <property type="match status" value="1"/>
</dbReference>
<comment type="similarity">
    <text evidence="1 6">Belongs to the XseB family.</text>
</comment>
<dbReference type="PANTHER" id="PTHR34137">
    <property type="entry name" value="EXODEOXYRIBONUCLEASE 7 SMALL SUBUNIT"/>
    <property type="match status" value="1"/>
</dbReference>
<evidence type="ECO:0000256" key="1">
    <source>
        <dbReference type="ARBA" id="ARBA00009998"/>
    </source>
</evidence>
<keyword evidence="2 6" id="KW-0963">Cytoplasm</keyword>
<dbReference type="EMBL" id="SMGQ01000011">
    <property type="protein sequence ID" value="TCK98357.1"/>
    <property type="molecule type" value="Genomic_DNA"/>
</dbReference>
<evidence type="ECO:0000256" key="6">
    <source>
        <dbReference type="HAMAP-Rule" id="MF_00337"/>
    </source>
</evidence>
<dbReference type="PANTHER" id="PTHR34137:SF1">
    <property type="entry name" value="EXODEOXYRIBONUCLEASE 7 SMALL SUBUNIT"/>
    <property type="match status" value="1"/>
</dbReference>
<dbReference type="GO" id="GO:0005829">
    <property type="term" value="C:cytosol"/>
    <property type="evidence" value="ECO:0007669"/>
    <property type="project" value="TreeGrafter"/>
</dbReference>
<dbReference type="NCBIfam" id="TIGR01280">
    <property type="entry name" value="xseB"/>
    <property type="match status" value="1"/>
</dbReference>
<evidence type="ECO:0000256" key="3">
    <source>
        <dbReference type="ARBA" id="ARBA00022722"/>
    </source>
</evidence>
<comment type="function">
    <text evidence="6">Bidirectionally degrades single-stranded DNA into large acid-insoluble oligonucleotides, which are then degraded further into small acid-soluble oligonucleotides.</text>
</comment>
<evidence type="ECO:0000256" key="4">
    <source>
        <dbReference type="ARBA" id="ARBA00022801"/>
    </source>
</evidence>
<reference evidence="8 9" key="1">
    <citation type="submission" date="2019-03" db="EMBL/GenBank/DDBJ databases">
        <title>Genomic Encyclopedia of Type Strains, Phase IV (KMG-IV): sequencing the most valuable type-strain genomes for metagenomic binning, comparative biology and taxonomic classification.</title>
        <authorList>
            <person name="Goeker M."/>
        </authorList>
    </citation>
    <scope>NUCLEOTIDE SEQUENCE [LARGE SCALE GENOMIC DNA]</scope>
    <source>
        <strain evidence="8 9">DSM 24176</strain>
    </source>
</reference>
<evidence type="ECO:0000256" key="7">
    <source>
        <dbReference type="SAM" id="Coils"/>
    </source>
</evidence>
<protein>
    <recommendedName>
        <fullName evidence="6">Exodeoxyribonuclease 7 small subunit</fullName>
        <ecNumber evidence="6">3.1.11.6</ecNumber>
    </recommendedName>
    <alternativeName>
        <fullName evidence="6">Exodeoxyribonuclease VII small subunit</fullName>
        <shortName evidence="6">Exonuclease VII small subunit</shortName>
    </alternativeName>
</protein>
<keyword evidence="4 6" id="KW-0378">Hydrolase</keyword>
<dbReference type="Gene3D" id="1.10.287.1040">
    <property type="entry name" value="Exonuclease VII, small subunit"/>
    <property type="match status" value="1"/>
</dbReference>
<evidence type="ECO:0000313" key="9">
    <source>
        <dbReference type="Proteomes" id="UP000294545"/>
    </source>
</evidence>
<keyword evidence="5 6" id="KW-0269">Exonuclease</keyword>
<name>A0A4R1MYI2_9FIRM</name>
<gene>
    <name evidence="6" type="primary">xseB</name>
    <name evidence="8" type="ORF">EDC19_0777</name>
</gene>
<evidence type="ECO:0000313" key="8">
    <source>
        <dbReference type="EMBL" id="TCK98357.1"/>
    </source>
</evidence>
<comment type="catalytic activity">
    <reaction evidence="6">
        <text>Exonucleolytic cleavage in either 5'- to 3'- or 3'- to 5'-direction to yield nucleoside 5'-phosphates.</text>
        <dbReference type="EC" id="3.1.11.6"/>
    </reaction>
</comment>
<dbReference type="Proteomes" id="UP000294545">
    <property type="component" value="Unassembled WGS sequence"/>
</dbReference>
<dbReference type="GO" id="GO:0006308">
    <property type="term" value="P:DNA catabolic process"/>
    <property type="evidence" value="ECO:0007669"/>
    <property type="project" value="UniProtKB-UniRule"/>
</dbReference>
<keyword evidence="3 6" id="KW-0540">Nuclease</keyword>
<proteinExistence type="inferred from homology"/>
<dbReference type="RefSeq" id="WP_243116975.1">
    <property type="nucleotide sequence ID" value="NZ_SMGQ01000011.1"/>
</dbReference>
<dbReference type="SUPFAM" id="SSF116842">
    <property type="entry name" value="XseB-like"/>
    <property type="match status" value="1"/>
</dbReference>
<dbReference type="HAMAP" id="MF_00337">
    <property type="entry name" value="Exonuc_7_S"/>
    <property type="match status" value="1"/>
</dbReference>
<dbReference type="AlphaFoldDB" id="A0A4R1MYI2"/>
<organism evidence="8 9">
    <name type="scientific">Natranaerovirga hydrolytica</name>
    <dbReference type="NCBI Taxonomy" id="680378"/>
    <lineage>
        <taxon>Bacteria</taxon>
        <taxon>Bacillati</taxon>
        <taxon>Bacillota</taxon>
        <taxon>Clostridia</taxon>
        <taxon>Lachnospirales</taxon>
        <taxon>Natranaerovirgaceae</taxon>
        <taxon>Natranaerovirga</taxon>
    </lineage>
</organism>
<evidence type="ECO:0000256" key="5">
    <source>
        <dbReference type="ARBA" id="ARBA00022839"/>
    </source>
</evidence>
<keyword evidence="9" id="KW-1185">Reference proteome</keyword>
<feature type="coiled-coil region" evidence="7">
    <location>
        <begin position="4"/>
        <end position="34"/>
    </location>
</feature>
<dbReference type="InterPro" id="IPR003761">
    <property type="entry name" value="Exonuc_VII_S"/>
</dbReference>
<sequence>MKKEMQFEEALNDLEKIIQELEDEECSLEESIKLYKKGNELLSYCSKSLNKLEKEIEIINEED</sequence>
<dbReference type="EC" id="3.1.11.6" evidence="6"/>
<dbReference type="GO" id="GO:0008855">
    <property type="term" value="F:exodeoxyribonuclease VII activity"/>
    <property type="evidence" value="ECO:0007669"/>
    <property type="project" value="UniProtKB-UniRule"/>
</dbReference>
<evidence type="ECO:0000256" key="2">
    <source>
        <dbReference type="ARBA" id="ARBA00022490"/>
    </source>
</evidence>
<dbReference type="PIRSF" id="PIRSF006488">
    <property type="entry name" value="Exonuc_VII_S"/>
    <property type="match status" value="1"/>
</dbReference>
<comment type="subcellular location">
    <subcellularLocation>
        <location evidence="6">Cytoplasm</location>
    </subcellularLocation>
</comment>
<comment type="caution">
    <text evidence="8">The sequence shown here is derived from an EMBL/GenBank/DDBJ whole genome shotgun (WGS) entry which is preliminary data.</text>
</comment>
<keyword evidence="7" id="KW-0175">Coiled coil</keyword>
<accession>A0A4R1MYI2</accession>
<comment type="subunit">
    <text evidence="6">Heterooligomer composed of large and small subunits.</text>
</comment>